<evidence type="ECO:0000256" key="9">
    <source>
        <dbReference type="ARBA" id="ARBA00023136"/>
    </source>
</evidence>
<evidence type="ECO:0000256" key="12">
    <source>
        <dbReference type="RuleBase" id="RU003357"/>
    </source>
</evidence>
<keyword evidence="7" id="KW-0406">Ion transport</keyword>
<dbReference type="OrthoDB" id="9760333at2"/>
<keyword evidence="13" id="KW-0732">Signal</keyword>
<evidence type="ECO:0000313" key="16">
    <source>
        <dbReference type="Proteomes" id="UP000058074"/>
    </source>
</evidence>
<sequence>MQLFRLALHASIATSALAAAALAAPAQAQAEERTYRFAIPAQDMKASLRALARTSGQQIGFDSAALQGKRAPALNGTFSLRDGVARLLAGSGLEPSWGRSGVLVIRPAPRKPGAAYQAPNRGADAAMAGADDGEIVVTARKSDERIQDVPVSLTAVTADALRDRGAADIKDVLRSVPGLANYGTERGLSRYSIRGLSTYASSPTVGIYLDDISLVTVSTTFSGAYDPMFFDMERVEVLKGPQGTLYGGSAMGGAIKYVSARPDPTRFSVDTAIGAAITDGGGPSYNGEVVVNAPIVEDKLAVRAGFYYRHDGGFIDNRPGDIRVLLRSSTPFPDYTPVVQDSLSNRTKKNRNYGDTYVGRLSFEWRPDESWTIRPQLFYQDYKQGDTGDMFIGRPDRSGSYRIAQPNYDRAGIYSLSVEKELGGVKATSLTAYFDRTFRYVRDYSFYIGGLIPVLYPFTSTNVSDSFTKTFSQEVRLASDNDSPFKWVIGGYYSSQDDRLIQAVNTPGMSAFFGTDLAYYGNIFTNTKQYAGFGEASYALFDGFDVTAGVRVFKVEQRVNARTDGVFAGGPNAIPDRRNKEDGINPKFGLSYKVTRDNLLYASAAKGFRPGGINRDRIDPDLCRTDLDQLGIENAPDSFGSDNLWTYEAGTKNMFGGGKVMLNASAYYTEWKEIQQAIGLPSCGFGFTDNVGSAEVKGFELEARVEPLRGFQIGGTAAYTSSKITEAAPGTSAKQGDALPDVPKWMATAYAGYRTELSGLWELDVRGEYQYQGKAPYTFDTEVPITFPGGEVDYIPNPILERKSYQVVNAFASLSRENTTVRLYANNLFNVHPQLDTDLSIGADRFSTIRPRTFGVELRQGF</sequence>
<dbReference type="InterPro" id="IPR012910">
    <property type="entry name" value="Plug_dom"/>
</dbReference>
<dbReference type="PATRIC" id="fig|33050.5.peg.4611"/>
<dbReference type="RefSeq" id="WP_084758593.1">
    <property type="nucleotide sequence ID" value="NZ_CP012700.1"/>
</dbReference>
<dbReference type="InterPro" id="IPR011662">
    <property type="entry name" value="Secretin/TonB_short_N"/>
</dbReference>
<evidence type="ECO:0000256" key="6">
    <source>
        <dbReference type="ARBA" id="ARBA00023004"/>
    </source>
</evidence>
<dbReference type="SUPFAM" id="SSF56935">
    <property type="entry name" value="Porins"/>
    <property type="match status" value="1"/>
</dbReference>
<feature type="domain" description="Secretin/TonB short N-terminal" evidence="14">
    <location>
        <begin position="57"/>
        <end position="108"/>
    </location>
</feature>
<dbReference type="CDD" id="cd01347">
    <property type="entry name" value="ligand_gated_channel"/>
    <property type="match status" value="1"/>
</dbReference>
<evidence type="ECO:0000256" key="7">
    <source>
        <dbReference type="ARBA" id="ARBA00023065"/>
    </source>
</evidence>
<dbReference type="PANTHER" id="PTHR32552:SF81">
    <property type="entry name" value="TONB-DEPENDENT OUTER MEMBRANE RECEPTOR"/>
    <property type="match status" value="1"/>
</dbReference>
<evidence type="ECO:0000256" key="8">
    <source>
        <dbReference type="ARBA" id="ARBA00023077"/>
    </source>
</evidence>
<protein>
    <recommendedName>
        <fullName evidence="14">Secretin/TonB short N-terminal domain-containing protein</fullName>
    </recommendedName>
</protein>
<comment type="similarity">
    <text evidence="11 12">Belongs to the TonB-dependent receptor family.</text>
</comment>
<proteinExistence type="inferred from homology"/>
<dbReference type="EMBL" id="CP012700">
    <property type="protein sequence ID" value="ALH82982.1"/>
    <property type="molecule type" value="Genomic_DNA"/>
</dbReference>
<evidence type="ECO:0000256" key="2">
    <source>
        <dbReference type="ARBA" id="ARBA00022448"/>
    </source>
</evidence>
<dbReference type="Proteomes" id="UP000058074">
    <property type="component" value="Chromosome"/>
</dbReference>
<keyword evidence="10 11" id="KW-0998">Cell outer membrane</keyword>
<dbReference type="Pfam" id="PF07660">
    <property type="entry name" value="STN"/>
    <property type="match status" value="1"/>
</dbReference>
<keyword evidence="8 12" id="KW-0798">TonB box</keyword>
<dbReference type="InterPro" id="IPR000531">
    <property type="entry name" value="Beta-barrel_TonB"/>
</dbReference>
<dbReference type="InterPro" id="IPR039426">
    <property type="entry name" value="TonB-dep_rcpt-like"/>
</dbReference>
<dbReference type="AlphaFoldDB" id="A0A0N9V3U0"/>
<organism evidence="15 16">
    <name type="scientific">Sphingopyxis macrogoltabida</name>
    <name type="common">Sphingomonas macrogoltabidus</name>
    <dbReference type="NCBI Taxonomy" id="33050"/>
    <lineage>
        <taxon>Bacteria</taxon>
        <taxon>Pseudomonadati</taxon>
        <taxon>Pseudomonadota</taxon>
        <taxon>Alphaproteobacteria</taxon>
        <taxon>Sphingomonadales</taxon>
        <taxon>Sphingomonadaceae</taxon>
        <taxon>Sphingopyxis</taxon>
    </lineage>
</organism>
<evidence type="ECO:0000256" key="11">
    <source>
        <dbReference type="PROSITE-ProRule" id="PRU01360"/>
    </source>
</evidence>
<keyword evidence="5 11" id="KW-0812">Transmembrane</keyword>
<gene>
    <name evidence="15" type="ORF">AN936_22285</name>
</gene>
<evidence type="ECO:0000256" key="4">
    <source>
        <dbReference type="ARBA" id="ARBA00022496"/>
    </source>
</evidence>
<dbReference type="PROSITE" id="PS52016">
    <property type="entry name" value="TONB_DEPENDENT_REC_3"/>
    <property type="match status" value="1"/>
</dbReference>
<comment type="subcellular location">
    <subcellularLocation>
        <location evidence="1 11">Cell outer membrane</location>
        <topology evidence="1 11">Multi-pass membrane protein</topology>
    </subcellularLocation>
</comment>
<evidence type="ECO:0000256" key="13">
    <source>
        <dbReference type="SAM" id="SignalP"/>
    </source>
</evidence>
<dbReference type="KEGG" id="smag:AN936_22285"/>
<keyword evidence="3 11" id="KW-1134">Transmembrane beta strand</keyword>
<dbReference type="Gene3D" id="3.55.50.30">
    <property type="match status" value="1"/>
</dbReference>
<evidence type="ECO:0000313" key="15">
    <source>
        <dbReference type="EMBL" id="ALH82982.1"/>
    </source>
</evidence>
<feature type="chain" id="PRO_5006039261" description="Secretin/TonB short N-terminal domain-containing protein" evidence="13">
    <location>
        <begin position="31"/>
        <end position="862"/>
    </location>
</feature>
<keyword evidence="2 11" id="KW-0813">Transport</keyword>
<evidence type="ECO:0000256" key="5">
    <source>
        <dbReference type="ARBA" id="ARBA00022692"/>
    </source>
</evidence>
<dbReference type="Gene3D" id="2.40.170.20">
    <property type="entry name" value="TonB-dependent receptor, beta-barrel domain"/>
    <property type="match status" value="1"/>
</dbReference>
<keyword evidence="6" id="KW-0408">Iron</keyword>
<evidence type="ECO:0000256" key="10">
    <source>
        <dbReference type="ARBA" id="ARBA00023237"/>
    </source>
</evidence>
<keyword evidence="4" id="KW-0410">Iron transport</keyword>
<dbReference type="Pfam" id="PF07715">
    <property type="entry name" value="Plug"/>
    <property type="match status" value="1"/>
</dbReference>
<evidence type="ECO:0000256" key="1">
    <source>
        <dbReference type="ARBA" id="ARBA00004571"/>
    </source>
</evidence>
<dbReference type="Pfam" id="PF00593">
    <property type="entry name" value="TonB_dep_Rec_b-barrel"/>
    <property type="match status" value="1"/>
</dbReference>
<evidence type="ECO:0000259" key="14">
    <source>
        <dbReference type="SMART" id="SM00965"/>
    </source>
</evidence>
<reference evidence="15 16" key="1">
    <citation type="journal article" date="2015" name="Genome Announc.">
        <title>Complete Genome Sequence of Polypropylene Glycol- and Polyethylene Glycol-Degrading Sphingopyxis macrogoltabida Strain EY-1.</title>
        <authorList>
            <person name="Ohtsubo Y."/>
            <person name="Nagata Y."/>
            <person name="Numata M."/>
            <person name="Tsuchikane K."/>
            <person name="Hosoyama A."/>
            <person name="Yamazoe A."/>
            <person name="Tsuda M."/>
            <person name="Fujita N."/>
            <person name="Kawai F."/>
        </authorList>
    </citation>
    <scope>NUCLEOTIDE SEQUENCE [LARGE SCALE GENOMIC DNA]</scope>
    <source>
        <strain evidence="15 16">EY-1</strain>
    </source>
</reference>
<dbReference type="GO" id="GO:0006826">
    <property type="term" value="P:iron ion transport"/>
    <property type="evidence" value="ECO:0007669"/>
    <property type="project" value="UniProtKB-KW"/>
</dbReference>
<keyword evidence="9 11" id="KW-0472">Membrane</keyword>
<dbReference type="SMART" id="SM00965">
    <property type="entry name" value="STN"/>
    <property type="match status" value="1"/>
</dbReference>
<dbReference type="GO" id="GO:0009279">
    <property type="term" value="C:cell outer membrane"/>
    <property type="evidence" value="ECO:0007669"/>
    <property type="project" value="UniProtKB-SubCell"/>
</dbReference>
<accession>A0A0N9V3U0</accession>
<feature type="signal peptide" evidence="13">
    <location>
        <begin position="1"/>
        <end position="30"/>
    </location>
</feature>
<evidence type="ECO:0000256" key="3">
    <source>
        <dbReference type="ARBA" id="ARBA00022452"/>
    </source>
</evidence>
<dbReference type="InterPro" id="IPR036942">
    <property type="entry name" value="Beta-barrel_TonB_sf"/>
</dbReference>
<dbReference type="PANTHER" id="PTHR32552">
    <property type="entry name" value="FERRICHROME IRON RECEPTOR-RELATED"/>
    <property type="match status" value="1"/>
</dbReference>
<name>A0A0N9V3U0_SPHMC</name>